<reference evidence="6" key="2">
    <citation type="submission" date="2010-11" db="EMBL/GenBank/DDBJ databases">
        <authorList>
            <consortium name="The Broad Institute Genome Sequencing Platform"/>
            <person name="Earl A."/>
            <person name="Ward D."/>
            <person name="Feldgarden M."/>
            <person name="Gevers D."/>
            <person name="Butler R."/>
            <person name="Young S.K."/>
            <person name="Zeng Q."/>
            <person name="Gargeya S."/>
            <person name="Fitzgerald M."/>
            <person name="Haas B."/>
            <person name="Abouelleil A."/>
            <person name="Alvarado L."/>
            <person name="Arachchi H.M."/>
            <person name="Berlin A."/>
            <person name="Brown A."/>
            <person name="Chapman S.B."/>
            <person name="Chen Z."/>
            <person name="Dunbar C."/>
            <person name="Freedman E."/>
            <person name="Gearin G."/>
            <person name="Gellesch M."/>
            <person name="Goldberg J."/>
            <person name="Griggs A."/>
            <person name="Gujja S."/>
            <person name="Heilman E."/>
            <person name="Heiman D."/>
            <person name="Howarth C."/>
            <person name="Larson L."/>
            <person name="Lui A."/>
            <person name="MacDonald P.J.P."/>
            <person name="Mehta T."/>
            <person name="Montmayeur A."/>
            <person name="Murphy C."/>
            <person name="Neiman D."/>
            <person name="Pearson M."/>
            <person name="Priest M."/>
            <person name="Roberts A."/>
            <person name="Saif S."/>
            <person name="Shea T."/>
            <person name="Shenoy N."/>
            <person name="Sisk P."/>
            <person name="Stolte C."/>
            <person name="Sykes S."/>
            <person name="White J."/>
            <person name="Yandava C."/>
            <person name="Wortman J."/>
            <person name="Nusbaum C."/>
            <person name="Birren B."/>
        </authorList>
    </citation>
    <scope>NUCLEOTIDE SEQUENCE</scope>
    <source>
        <strain evidence="6">P1A1 Lamole</strain>
    </source>
</reference>
<proteinExistence type="predicted"/>
<feature type="compositionally biased region" description="Low complexity" evidence="4">
    <location>
        <begin position="381"/>
        <end position="409"/>
    </location>
</feature>
<feature type="region of interest" description="Disordered" evidence="4">
    <location>
        <begin position="57"/>
        <end position="94"/>
    </location>
</feature>
<feature type="region of interest" description="Disordered" evidence="4">
    <location>
        <begin position="451"/>
        <end position="489"/>
    </location>
</feature>
<dbReference type="EnsemblFungi" id="MVLG_03141T0">
    <property type="protein sequence ID" value="MVLG_03141T0"/>
    <property type="gene ID" value="MVLG_03141"/>
</dbReference>
<evidence type="ECO:0000313" key="8">
    <source>
        <dbReference type="Proteomes" id="UP000017200"/>
    </source>
</evidence>
<name>U5H7A4_USTV1</name>
<evidence type="ECO:0000313" key="7">
    <source>
        <dbReference type="EnsemblFungi" id="MVLG_03141T0"/>
    </source>
</evidence>
<dbReference type="GO" id="GO:0003723">
    <property type="term" value="F:RNA binding"/>
    <property type="evidence" value="ECO:0007669"/>
    <property type="project" value="UniProtKB-UniRule"/>
</dbReference>
<reference evidence="7" key="4">
    <citation type="submission" date="2015-06" db="UniProtKB">
        <authorList>
            <consortium name="EnsemblFungi"/>
        </authorList>
    </citation>
    <scope>IDENTIFICATION</scope>
</reference>
<dbReference type="PANTHER" id="PTHR24012">
    <property type="entry name" value="RNA BINDING PROTEIN"/>
    <property type="match status" value="1"/>
</dbReference>
<gene>
    <name evidence="6" type="ORF">MVLG_03141</name>
</gene>
<reference evidence="8" key="1">
    <citation type="submission" date="2010-11" db="EMBL/GenBank/DDBJ databases">
        <title>The genome sequence of Microbotryum violaceum strain p1A1 Lamole.</title>
        <authorList>
            <person name="Cuomo C."/>
            <person name="Perlin M."/>
            <person name="Young S.K."/>
            <person name="Zeng Q."/>
            <person name="Gargeya S."/>
            <person name="Alvarado L."/>
            <person name="Berlin A."/>
            <person name="Chapman S.B."/>
            <person name="Chen Z."/>
            <person name="Freedman E."/>
            <person name="Gellesch M."/>
            <person name="Goldberg J."/>
            <person name="Griggs A."/>
            <person name="Gujja S."/>
            <person name="Heilman E."/>
            <person name="Heiman D."/>
            <person name="Howarth C."/>
            <person name="Mehta T."/>
            <person name="Neiman D."/>
            <person name="Pearson M."/>
            <person name="Roberts A."/>
            <person name="Saif S."/>
            <person name="Shea T."/>
            <person name="Shenoy N."/>
            <person name="Sisk P."/>
            <person name="Stolte C."/>
            <person name="Sykes S."/>
            <person name="White J."/>
            <person name="Yandava C."/>
            <person name="Haas B."/>
            <person name="Nusbaum C."/>
            <person name="Birren B."/>
        </authorList>
    </citation>
    <scope>NUCLEOTIDE SEQUENCE [LARGE SCALE GENOMIC DNA]</scope>
    <source>
        <strain evidence="8">p1A1 Lamole</strain>
    </source>
</reference>
<dbReference type="SMART" id="SM00360">
    <property type="entry name" value="RRM"/>
    <property type="match status" value="2"/>
</dbReference>
<dbReference type="Proteomes" id="UP000017200">
    <property type="component" value="Unassembled WGS sequence"/>
</dbReference>
<feature type="domain" description="RRM" evidence="5">
    <location>
        <begin position="102"/>
        <end position="199"/>
    </location>
</feature>
<keyword evidence="2 3" id="KW-0694">RNA-binding</keyword>
<dbReference type="InterPro" id="IPR000504">
    <property type="entry name" value="RRM_dom"/>
</dbReference>
<dbReference type="OrthoDB" id="271725at2759"/>
<dbReference type="Gene3D" id="3.30.70.330">
    <property type="match status" value="2"/>
</dbReference>
<evidence type="ECO:0000259" key="5">
    <source>
        <dbReference type="PROSITE" id="PS50102"/>
    </source>
</evidence>
<dbReference type="EMBL" id="GL541670">
    <property type="protein sequence ID" value="KDE06488.1"/>
    <property type="molecule type" value="Genomic_DNA"/>
</dbReference>
<feature type="region of interest" description="Disordered" evidence="4">
    <location>
        <begin position="1"/>
        <end position="23"/>
    </location>
</feature>
<evidence type="ECO:0000256" key="2">
    <source>
        <dbReference type="ARBA" id="ARBA00022884"/>
    </source>
</evidence>
<dbReference type="EMBL" id="AEIJ01000286">
    <property type="status" value="NOT_ANNOTATED_CDS"/>
    <property type="molecule type" value="Genomic_DNA"/>
</dbReference>
<dbReference type="PROSITE" id="PS50102">
    <property type="entry name" value="RRM"/>
    <property type="match status" value="2"/>
</dbReference>
<sequence>MHSSLSVAHHRETARLPSCSPQPVPPLLPYLPRAPSQRFSPSIPMLPLAPMPTISHHKAARSYEVRSSTAPSGSLATSSGSKPPHSRATAGSDLRSSIEGHTNIYVRLLPPETRDSDLLALGSYWGRVISVRAILSHPPPPYPTRRHCLPSNTTCKGVGFILYENSHQALSAISGLRQIGFEASLARDSLNLRLRQLADEGSTNLYLSNLPTAFGEEDLIHLLRPARVLSVRLLRQNDAIPASQRLSPGPSRGIGFARIADRDAADEVIERLQAVFLPGSNAPLRVRYADSMGQKELKNRICLGQTPRQQNTRSTICSPLATQSSGRACGSPNTSVAIKTSLEAASGSTAGRRCSTLSPIKEYTDQGSIVLEPKVGQSCTSPHAVSDASSPSPSPPSANTSRTTSPSPSLRSEDGVAKVRLPSTRPSVIHSRSAPNTVEMIRRCTEVLAPKCESHPQQPADNDREILGKSTTPPKPINLRRSTSSSALH</sequence>
<feature type="compositionally biased region" description="Polar residues" evidence="4">
    <location>
        <begin position="480"/>
        <end position="489"/>
    </location>
</feature>
<evidence type="ECO:0000256" key="4">
    <source>
        <dbReference type="SAM" id="MobiDB-lite"/>
    </source>
</evidence>
<dbReference type="InterPro" id="IPR012677">
    <property type="entry name" value="Nucleotide-bd_a/b_plait_sf"/>
</dbReference>
<dbReference type="InterPro" id="IPR035979">
    <property type="entry name" value="RBD_domain_sf"/>
</dbReference>
<reference evidence="6 8" key="3">
    <citation type="journal article" date="2015" name="BMC Genomics">
        <title>Sex and parasites: genomic and transcriptomic analysis of Microbotryum lychnidis-dioicae, the biotrophic and plant-castrating anther smut fungus.</title>
        <authorList>
            <person name="Perlin M.H."/>
            <person name="Amselem J."/>
            <person name="Fontanillas E."/>
            <person name="Toh S.S."/>
            <person name="Chen Z."/>
            <person name="Goldberg J."/>
            <person name="Duplessis S."/>
            <person name="Henrissat B."/>
            <person name="Young S."/>
            <person name="Zeng Q."/>
            <person name="Aguileta G."/>
            <person name="Petit E."/>
            <person name="Badouin H."/>
            <person name="Andrews J."/>
            <person name="Razeeq D."/>
            <person name="Gabaldon T."/>
            <person name="Quesneville H."/>
            <person name="Giraud T."/>
            <person name="Hood M.E."/>
            <person name="Schultz D.J."/>
            <person name="Cuomo C.A."/>
        </authorList>
    </citation>
    <scope>NUCLEOTIDE SEQUENCE [LARGE SCALE GENOMIC DNA]</scope>
    <source>
        <strain evidence="6">P1A1 Lamole</strain>
        <strain evidence="8">p1A1 Lamole</strain>
    </source>
</reference>
<evidence type="ECO:0000256" key="3">
    <source>
        <dbReference type="PROSITE-ProRule" id="PRU00176"/>
    </source>
</evidence>
<evidence type="ECO:0000313" key="6">
    <source>
        <dbReference type="EMBL" id="KDE06488.1"/>
    </source>
</evidence>
<evidence type="ECO:0000256" key="1">
    <source>
        <dbReference type="ARBA" id="ARBA00022737"/>
    </source>
</evidence>
<organism evidence="6">
    <name type="scientific">Microbotryum lychnidis-dioicae (strain p1A1 Lamole / MvSl-1064)</name>
    <name type="common">Anther smut fungus</name>
    <dbReference type="NCBI Taxonomy" id="683840"/>
    <lineage>
        <taxon>Eukaryota</taxon>
        <taxon>Fungi</taxon>
        <taxon>Dikarya</taxon>
        <taxon>Basidiomycota</taxon>
        <taxon>Pucciniomycotina</taxon>
        <taxon>Microbotryomycetes</taxon>
        <taxon>Microbotryales</taxon>
        <taxon>Microbotryaceae</taxon>
        <taxon>Microbotryum</taxon>
    </lineage>
</organism>
<protein>
    <recommendedName>
        <fullName evidence="5">RRM domain-containing protein</fullName>
    </recommendedName>
</protein>
<feature type="region of interest" description="Disordered" evidence="4">
    <location>
        <begin position="376"/>
        <end position="434"/>
    </location>
</feature>
<dbReference type="InParanoid" id="U5H7A4"/>
<keyword evidence="8" id="KW-1185">Reference proteome</keyword>
<dbReference type="HOGENOM" id="CLU_559218_0_0_1"/>
<feature type="compositionally biased region" description="Polar residues" evidence="4">
    <location>
        <begin position="65"/>
        <end position="81"/>
    </location>
</feature>
<dbReference type="SUPFAM" id="SSF54928">
    <property type="entry name" value="RNA-binding domain, RBD"/>
    <property type="match status" value="2"/>
</dbReference>
<accession>U5H7A4</accession>
<keyword evidence="1" id="KW-0677">Repeat</keyword>
<feature type="domain" description="RRM" evidence="5">
    <location>
        <begin position="203"/>
        <end position="291"/>
    </location>
</feature>
<dbReference type="AlphaFoldDB" id="U5H7A4"/>